<dbReference type="OrthoDB" id="2564267at2759"/>
<feature type="region of interest" description="Disordered" evidence="1">
    <location>
        <begin position="159"/>
        <end position="198"/>
    </location>
</feature>
<name>A0A5C3QZS1_9AGAR</name>
<feature type="compositionally biased region" description="Pro residues" evidence="1">
    <location>
        <begin position="277"/>
        <end position="286"/>
    </location>
</feature>
<dbReference type="EMBL" id="ML178816">
    <property type="protein sequence ID" value="TFL06031.1"/>
    <property type="molecule type" value="Genomic_DNA"/>
</dbReference>
<feature type="compositionally biased region" description="Polar residues" evidence="1">
    <location>
        <begin position="450"/>
        <end position="461"/>
    </location>
</feature>
<feature type="region of interest" description="Disordered" evidence="1">
    <location>
        <begin position="267"/>
        <end position="292"/>
    </location>
</feature>
<feature type="compositionally biased region" description="Acidic residues" evidence="1">
    <location>
        <begin position="482"/>
        <end position="493"/>
    </location>
</feature>
<feature type="region of interest" description="Disordered" evidence="1">
    <location>
        <begin position="1"/>
        <end position="55"/>
    </location>
</feature>
<organism evidence="2 3">
    <name type="scientific">Pterulicium gracile</name>
    <dbReference type="NCBI Taxonomy" id="1884261"/>
    <lineage>
        <taxon>Eukaryota</taxon>
        <taxon>Fungi</taxon>
        <taxon>Dikarya</taxon>
        <taxon>Basidiomycota</taxon>
        <taxon>Agaricomycotina</taxon>
        <taxon>Agaricomycetes</taxon>
        <taxon>Agaricomycetidae</taxon>
        <taxon>Agaricales</taxon>
        <taxon>Pleurotineae</taxon>
        <taxon>Pterulaceae</taxon>
        <taxon>Pterulicium</taxon>
    </lineage>
</organism>
<dbReference type="STRING" id="1884261.A0A5C3QZS1"/>
<accession>A0A5C3QZS1</accession>
<feature type="region of interest" description="Disordered" evidence="1">
    <location>
        <begin position="305"/>
        <end position="358"/>
    </location>
</feature>
<dbReference type="AlphaFoldDB" id="A0A5C3QZS1"/>
<protein>
    <submittedName>
        <fullName evidence="2">Uncharacterized protein</fullName>
    </submittedName>
</protein>
<keyword evidence="3" id="KW-1185">Reference proteome</keyword>
<feature type="compositionally biased region" description="Polar residues" evidence="1">
    <location>
        <begin position="340"/>
        <end position="354"/>
    </location>
</feature>
<reference evidence="2 3" key="1">
    <citation type="journal article" date="2019" name="Nat. Ecol. Evol.">
        <title>Megaphylogeny resolves global patterns of mushroom evolution.</title>
        <authorList>
            <person name="Varga T."/>
            <person name="Krizsan K."/>
            <person name="Foldi C."/>
            <person name="Dima B."/>
            <person name="Sanchez-Garcia M."/>
            <person name="Sanchez-Ramirez S."/>
            <person name="Szollosi G.J."/>
            <person name="Szarkandi J.G."/>
            <person name="Papp V."/>
            <person name="Albert L."/>
            <person name="Andreopoulos W."/>
            <person name="Angelini C."/>
            <person name="Antonin V."/>
            <person name="Barry K.W."/>
            <person name="Bougher N.L."/>
            <person name="Buchanan P."/>
            <person name="Buyck B."/>
            <person name="Bense V."/>
            <person name="Catcheside P."/>
            <person name="Chovatia M."/>
            <person name="Cooper J."/>
            <person name="Damon W."/>
            <person name="Desjardin D."/>
            <person name="Finy P."/>
            <person name="Geml J."/>
            <person name="Haridas S."/>
            <person name="Hughes K."/>
            <person name="Justo A."/>
            <person name="Karasinski D."/>
            <person name="Kautmanova I."/>
            <person name="Kiss B."/>
            <person name="Kocsube S."/>
            <person name="Kotiranta H."/>
            <person name="LaButti K.M."/>
            <person name="Lechner B.E."/>
            <person name="Liimatainen K."/>
            <person name="Lipzen A."/>
            <person name="Lukacs Z."/>
            <person name="Mihaltcheva S."/>
            <person name="Morgado L.N."/>
            <person name="Niskanen T."/>
            <person name="Noordeloos M.E."/>
            <person name="Ohm R.A."/>
            <person name="Ortiz-Santana B."/>
            <person name="Ovrebo C."/>
            <person name="Racz N."/>
            <person name="Riley R."/>
            <person name="Savchenko A."/>
            <person name="Shiryaev A."/>
            <person name="Soop K."/>
            <person name="Spirin V."/>
            <person name="Szebenyi C."/>
            <person name="Tomsovsky M."/>
            <person name="Tulloss R.E."/>
            <person name="Uehling J."/>
            <person name="Grigoriev I.V."/>
            <person name="Vagvolgyi C."/>
            <person name="Papp T."/>
            <person name="Martin F.M."/>
            <person name="Miettinen O."/>
            <person name="Hibbett D.S."/>
            <person name="Nagy L.G."/>
        </authorList>
    </citation>
    <scope>NUCLEOTIDE SEQUENCE [LARGE SCALE GENOMIC DNA]</scope>
    <source>
        <strain evidence="2 3">CBS 309.79</strain>
    </source>
</reference>
<feature type="compositionally biased region" description="Low complexity" evidence="1">
    <location>
        <begin position="322"/>
        <end position="339"/>
    </location>
</feature>
<evidence type="ECO:0000313" key="2">
    <source>
        <dbReference type="EMBL" id="TFL06031.1"/>
    </source>
</evidence>
<sequence>MELPQRPFHRASDHPVIDSISQAPPLHSIPFPRSSFPYPDEIADNNSAPPMRRYSNASLGSRYALQVADQQEERPRANSAAISIQLNDNMFALEPPTNASRFDPKAAAHARTMSNASMGSRFFGAQANDAASIHTTGVPTRERKLSAMELLRPKVLVMPSPLQGANPRPAEVGPRGGFHSTTDGQAPLPPGARTGGRRSSMNLSHLEPDVPIPSNSFIPNPRLQLSLSQMTFSNNLRVGGEQDVSYSDVRPQWPRATEDGEQINIEPPQEEAEPVDPNLPPLPPGTRPAGKLYGKSLIDDLEARKQHMRSKQRTFTGDQRPSMMARASASSTSLLDPSSIRNRPNPNRSSSYGTQGVERRQSMMKPLLDFGNDQRHSSAPMPAHTKSVFGVDTLWEREMGKLREIEAAEKIEAERQALLEAQNPSPGNNKGKKKGKGVASPPIVAPPMASPSQEEIPTQRLSALPPTLPAINTIRGPPPVINDDDESDSDSGDEAPRAQPAPAAKWADESDDEKPQVLRTTGVGPRQRLVRKQTDDDSDDEDVPLSRVMSKSPRPRQAESDSDEEKPLSMLLPKALMHGNDEDDDAPLGLRASTAFKGPAKGGDDDDKPLAFHPEQQRRTQYQMLAQQQFQQQQQQQMMMQAQFQNSMFFGNPSNATMSGFFPPPMSMAGPMMTGMGPIPMPMPSPPPIQDPSKAAWMDQWRREVVPGEGSADSPR</sequence>
<evidence type="ECO:0000256" key="1">
    <source>
        <dbReference type="SAM" id="MobiDB-lite"/>
    </source>
</evidence>
<dbReference type="Proteomes" id="UP000305067">
    <property type="component" value="Unassembled WGS sequence"/>
</dbReference>
<proteinExistence type="predicted"/>
<evidence type="ECO:0000313" key="3">
    <source>
        <dbReference type="Proteomes" id="UP000305067"/>
    </source>
</evidence>
<gene>
    <name evidence="2" type="ORF">BDV98DRAFT_500629</name>
</gene>
<feature type="region of interest" description="Disordered" evidence="1">
    <location>
        <begin position="416"/>
        <end position="629"/>
    </location>
</feature>